<reference evidence="2 3" key="1">
    <citation type="submission" date="2019-07" db="EMBL/GenBank/DDBJ databases">
        <title>Gilliamella genomes.</title>
        <authorList>
            <person name="Zheng H."/>
        </authorList>
    </citation>
    <scope>NUCLEOTIDE SEQUENCE [LARGE SCALE GENOMIC DNA]</scope>
    <source>
        <strain evidence="2 3">W8127</strain>
    </source>
</reference>
<feature type="transmembrane region" description="Helical" evidence="1">
    <location>
        <begin position="54"/>
        <end position="75"/>
    </location>
</feature>
<proteinExistence type="predicted"/>
<dbReference type="InterPro" id="IPR032637">
    <property type="entry name" value="Phage_holin-like"/>
</dbReference>
<feature type="transmembrane region" description="Helical" evidence="1">
    <location>
        <begin position="20"/>
        <end position="42"/>
    </location>
</feature>
<evidence type="ECO:0000256" key="1">
    <source>
        <dbReference type="SAM" id="Phobius"/>
    </source>
</evidence>
<name>A0A556S963_9GAMM</name>
<keyword evidence="1" id="KW-0812">Transmembrane</keyword>
<dbReference type="Proteomes" id="UP000319483">
    <property type="component" value="Unassembled WGS sequence"/>
</dbReference>
<sequence>MTEPTTTTFTAVISAFSISVIYPNIENGIILGALCGSILLVISDERISVLRKIILFFISFAMGMLLAELTLYLLLPFFPSNIQAKVPIGLGALVASAVSVKLLIWIIKMFDDPSSLFDKFNKRGKS</sequence>
<dbReference type="Pfam" id="PF16931">
    <property type="entry name" value="Phage_holin_8"/>
    <property type="match status" value="1"/>
</dbReference>
<keyword evidence="1" id="KW-1133">Transmembrane helix</keyword>
<comment type="caution">
    <text evidence="2">The sequence shown here is derived from an EMBL/GenBank/DDBJ whole genome shotgun (WGS) entry which is preliminary data.</text>
</comment>
<accession>A0A556S963</accession>
<feature type="transmembrane region" description="Helical" evidence="1">
    <location>
        <begin position="87"/>
        <end position="107"/>
    </location>
</feature>
<dbReference type="RefSeq" id="WP_144092728.1">
    <property type="nucleotide sequence ID" value="NZ_VMHM01000015.1"/>
</dbReference>
<gene>
    <name evidence="2" type="ORF">FPQ15_11055</name>
</gene>
<evidence type="ECO:0008006" key="4">
    <source>
        <dbReference type="Google" id="ProtNLM"/>
    </source>
</evidence>
<organism evidence="2 3">
    <name type="scientific">Gilliamella apicola</name>
    <dbReference type="NCBI Taxonomy" id="1196095"/>
    <lineage>
        <taxon>Bacteria</taxon>
        <taxon>Pseudomonadati</taxon>
        <taxon>Pseudomonadota</taxon>
        <taxon>Gammaproteobacteria</taxon>
        <taxon>Orbales</taxon>
        <taxon>Orbaceae</taxon>
        <taxon>Gilliamella</taxon>
    </lineage>
</organism>
<evidence type="ECO:0000313" key="3">
    <source>
        <dbReference type="Proteomes" id="UP000319483"/>
    </source>
</evidence>
<keyword evidence="1" id="KW-0472">Membrane</keyword>
<evidence type="ECO:0000313" key="2">
    <source>
        <dbReference type="EMBL" id="TSJ97638.1"/>
    </source>
</evidence>
<dbReference type="EMBL" id="VMHM01000015">
    <property type="protein sequence ID" value="TSJ97638.1"/>
    <property type="molecule type" value="Genomic_DNA"/>
</dbReference>
<protein>
    <recommendedName>
        <fullName evidence="4">Phage holin</fullName>
    </recommendedName>
</protein>
<dbReference type="AlphaFoldDB" id="A0A556S963"/>